<name>A0A2M7THK7_UNCKA</name>
<proteinExistence type="inferred from homology"/>
<dbReference type="SUPFAM" id="SSF89095">
    <property type="entry name" value="GatB/YqeY motif"/>
    <property type="match status" value="1"/>
</dbReference>
<dbReference type="GO" id="GO:0006412">
    <property type="term" value="P:translation"/>
    <property type="evidence" value="ECO:0007669"/>
    <property type="project" value="UniProtKB-UniRule"/>
</dbReference>
<protein>
    <recommendedName>
        <fullName evidence="10">Aspartyl/glutamyl-tRNA(Asn/Gln) amidotransferase subunit B</fullName>
        <shortName evidence="10">Asp/Glu-ADT subunit B</shortName>
        <ecNumber evidence="10">6.3.5.-</ecNumber>
    </recommendedName>
</protein>
<keyword evidence="5 10" id="KW-0067">ATP-binding</keyword>
<dbReference type="GO" id="GO:0050566">
    <property type="term" value="F:asparaginyl-tRNA synthase (glutamine-hydrolyzing) activity"/>
    <property type="evidence" value="ECO:0007669"/>
    <property type="project" value="RHEA"/>
</dbReference>
<dbReference type="Pfam" id="PF02637">
    <property type="entry name" value="GatB_Yqey"/>
    <property type="match status" value="1"/>
</dbReference>
<evidence type="ECO:0000256" key="5">
    <source>
        <dbReference type="ARBA" id="ARBA00022840"/>
    </source>
</evidence>
<keyword evidence="6 10" id="KW-0648">Protein biosynthesis</keyword>
<comment type="catalytic activity">
    <reaction evidence="8 10">
        <text>L-aspartyl-tRNA(Asn) + L-glutamine + ATP + H2O = L-asparaginyl-tRNA(Asn) + L-glutamate + ADP + phosphate + 2 H(+)</text>
        <dbReference type="Rhea" id="RHEA:14513"/>
        <dbReference type="Rhea" id="RHEA-COMP:9674"/>
        <dbReference type="Rhea" id="RHEA-COMP:9677"/>
        <dbReference type="ChEBI" id="CHEBI:15377"/>
        <dbReference type="ChEBI" id="CHEBI:15378"/>
        <dbReference type="ChEBI" id="CHEBI:29985"/>
        <dbReference type="ChEBI" id="CHEBI:30616"/>
        <dbReference type="ChEBI" id="CHEBI:43474"/>
        <dbReference type="ChEBI" id="CHEBI:58359"/>
        <dbReference type="ChEBI" id="CHEBI:78515"/>
        <dbReference type="ChEBI" id="CHEBI:78516"/>
        <dbReference type="ChEBI" id="CHEBI:456216"/>
    </reaction>
</comment>
<dbReference type="Proteomes" id="UP000228920">
    <property type="component" value="Unassembled WGS sequence"/>
</dbReference>
<dbReference type="InterPro" id="IPR006075">
    <property type="entry name" value="Asn/Gln-tRNA_Trfase_suB/E_cat"/>
</dbReference>
<dbReference type="HAMAP" id="MF_00121">
    <property type="entry name" value="GatB"/>
    <property type="match status" value="1"/>
</dbReference>
<gene>
    <name evidence="10" type="primary">gatB</name>
    <name evidence="12" type="ORF">COY32_04930</name>
</gene>
<organism evidence="12 13">
    <name type="scientific">candidate division WWE3 bacterium CG_4_10_14_0_2_um_filter_41_14</name>
    <dbReference type="NCBI Taxonomy" id="1975072"/>
    <lineage>
        <taxon>Bacteria</taxon>
        <taxon>Katanobacteria</taxon>
    </lineage>
</organism>
<comment type="catalytic activity">
    <reaction evidence="9 10">
        <text>L-glutamyl-tRNA(Gln) + L-glutamine + ATP + H2O = L-glutaminyl-tRNA(Gln) + L-glutamate + ADP + phosphate + H(+)</text>
        <dbReference type="Rhea" id="RHEA:17521"/>
        <dbReference type="Rhea" id="RHEA-COMP:9681"/>
        <dbReference type="Rhea" id="RHEA-COMP:9684"/>
        <dbReference type="ChEBI" id="CHEBI:15377"/>
        <dbReference type="ChEBI" id="CHEBI:15378"/>
        <dbReference type="ChEBI" id="CHEBI:29985"/>
        <dbReference type="ChEBI" id="CHEBI:30616"/>
        <dbReference type="ChEBI" id="CHEBI:43474"/>
        <dbReference type="ChEBI" id="CHEBI:58359"/>
        <dbReference type="ChEBI" id="CHEBI:78520"/>
        <dbReference type="ChEBI" id="CHEBI:78521"/>
        <dbReference type="ChEBI" id="CHEBI:456216"/>
    </reaction>
</comment>
<keyword evidence="3 10" id="KW-0436">Ligase</keyword>
<evidence type="ECO:0000256" key="8">
    <source>
        <dbReference type="ARBA" id="ARBA00047380"/>
    </source>
</evidence>
<dbReference type="AlphaFoldDB" id="A0A2M7THK7"/>
<evidence type="ECO:0000256" key="7">
    <source>
        <dbReference type="ARBA" id="ARBA00024799"/>
    </source>
</evidence>
<reference evidence="13" key="1">
    <citation type="submission" date="2017-09" db="EMBL/GenBank/DDBJ databases">
        <title>Depth-based differentiation of microbial function through sediment-hosted aquifers and enrichment of novel symbionts in the deep terrestrial subsurface.</title>
        <authorList>
            <person name="Probst A.J."/>
            <person name="Ladd B."/>
            <person name="Jarett J.K."/>
            <person name="Geller-Mcgrath D.E."/>
            <person name="Sieber C.M.K."/>
            <person name="Emerson J.B."/>
            <person name="Anantharaman K."/>
            <person name="Thomas B.C."/>
            <person name="Malmstrom R."/>
            <person name="Stieglmeier M."/>
            <person name="Klingl A."/>
            <person name="Woyke T."/>
            <person name="Ryan C.M."/>
            <person name="Banfield J.F."/>
        </authorList>
    </citation>
    <scope>NUCLEOTIDE SEQUENCE [LARGE SCALE GENOMIC DNA]</scope>
</reference>
<comment type="subunit">
    <text evidence="2 10">Heterotrimer of A, B and C subunits.</text>
</comment>
<dbReference type="FunFam" id="1.10.10.410:FF:000001">
    <property type="entry name" value="Aspartyl/glutamyl-tRNA(Asn/Gln) amidotransferase subunit B"/>
    <property type="match status" value="1"/>
</dbReference>
<evidence type="ECO:0000256" key="1">
    <source>
        <dbReference type="ARBA" id="ARBA00005306"/>
    </source>
</evidence>
<feature type="domain" description="Asn/Gln amidotransferase" evidence="11">
    <location>
        <begin position="290"/>
        <end position="433"/>
    </location>
</feature>
<dbReference type="SMART" id="SM00845">
    <property type="entry name" value="GatB_Yqey"/>
    <property type="match status" value="1"/>
</dbReference>
<dbReference type="InterPro" id="IPR017959">
    <property type="entry name" value="Asn/Gln-tRNA_amidoTrfase_suB/E"/>
</dbReference>
<dbReference type="InterPro" id="IPR018027">
    <property type="entry name" value="Asn/Gln_amidotransferase"/>
</dbReference>
<dbReference type="InterPro" id="IPR014746">
    <property type="entry name" value="Gln_synth/guanido_kin_cat_dom"/>
</dbReference>
<evidence type="ECO:0000313" key="13">
    <source>
        <dbReference type="Proteomes" id="UP000228920"/>
    </source>
</evidence>
<dbReference type="GO" id="GO:0070681">
    <property type="term" value="P:glutaminyl-tRNAGln biosynthesis via transamidation"/>
    <property type="evidence" value="ECO:0007669"/>
    <property type="project" value="TreeGrafter"/>
</dbReference>
<evidence type="ECO:0000313" key="12">
    <source>
        <dbReference type="EMBL" id="PIZ45611.1"/>
    </source>
</evidence>
<evidence type="ECO:0000256" key="3">
    <source>
        <dbReference type="ARBA" id="ARBA00022598"/>
    </source>
</evidence>
<evidence type="ECO:0000256" key="9">
    <source>
        <dbReference type="ARBA" id="ARBA00047913"/>
    </source>
</evidence>
<dbReference type="Gene3D" id="1.10.10.410">
    <property type="match status" value="1"/>
</dbReference>
<keyword evidence="4 10" id="KW-0547">Nucleotide-binding</keyword>
<dbReference type="Pfam" id="PF02934">
    <property type="entry name" value="GatB_N"/>
    <property type="match status" value="1"/>
</dbReference>
<dbReference type="SUPFAM" id="SSF55931">
    <property type="entry name" value="Glutamine synthetase/guanido kinase"/>
    <property type="match status" value="1"/>
</dbReference>
<accession>A0A2M7THK7</accession>
<evidence type="ECO:0000256" key="6">
    <source>
        <dbReference type="ARBA" id="ARBA00022917"/>
    </source>
</evidence>
<evidence type="ECO:0000259" key="11">
    <source>
        <dbReference type="SMART" id="SM00845"/>
    </source>
</evidence>
<dbReference type="InterPro" id="IPR004413">
    <property type="entry name" value="GatB"/>
</dbReference>
<dbReference type="EC" id="6.3.5.-" evidence="10"/>
<dbReference type="PANTHER" id="PTHR11659:SF0">
    <property type="entry name" value="GLUTAMYL-TRNA(GLN) AMIDOTRANSFERASE SUBUNIT B, MITOCHONDRIAL"/>
    <property type="match status" value="1"/>
</dbReference>
<dbReference type="GO" id="GO:0016740">
    <property type="term" value="F:transferase activity"/>
    <property type="evidence" value="ECO:0007669"/>
    <property type="project" value="UniProtKB-KW"/>
</dbReference>
<evidence type="ECO:0000256" key="10">
    <source>
        <dbReference type="HAMAP-Rule" id="MF_00121"/>
    </source>
</evidence>
<sequence length="435" mass="49752">MSNNSTYELIIGLEIHIQLNTESKMFGVGSNNIWKEEPNSHVAPVDLGLPGTLPVPNGKAIEFTQRCGHALHCNLATNSKFDRKNYFYPDLPKGYQISQYDQPFCTDGYLDIPIGNNETKRITIRRIHLEEDTGKSLHKDGKTYLDFNKAGVPLMELVTEPDFRTSAQASDFSKMIQVAVRVLGISDADMEKGNMRLEANVSVRKIGETTLPNYRVELKNINSFKFLRDAVEFEFTRQVDAQQKGERLYMETRGWDSKKGVSVLQRRKETESDYRYFPEPDIPPFVFDKIYFDEILADLPTMPWDLETQLVNQGVRSDYAQMLAYEEDKYRAYVQYKDTLDDEDLVKLIANTKDMSTIENEITKIKSQKNDVGVSADELSRLISMVIEKNPTVVLDYTSGKENALHFLVGQVMKLSQGRADATVVREHLIQNLRD</sequence>
<dbReference type="PANTHER" id="PTHR11659">
    <property type="entry name" value="GLUTAMYL-TRNA GLN AMIDOTRANSFERASE SUBUNIT B MITOCHONDRIAL AND PROKARYOTIC PET112-RELATED"/>
    <property type="match status" value="1"/>
</dbReference>
<dbReference type="InterPro" id="IPR003789">
    <property type="entry name" value="Asn/Gln_tRNA_amidoTrase-B-like"/>
</dbReference>
<comment type="caution">
    <text evidence="12">The sequence shown here is derived from an EMBL/GenBank/DDBJ whole genome shotgun (WGS) entry which is preliminary data.</text>
</comment>
<dbReference type="GO" id="GO:0005524">
    <property type="term" value="F:ATP binding"/>
    <property type="evidence" value="ECO:0007669"/>
    <property type="project" value="UniProtKB-KW"/>
</dbReference>
<dbReference type="InterPro" id="IPR023168">
    <property type="entry name" value="GatB_Yqey_C_2"/>
</dbReference>
<evidence type="ECO:0000256" key="2">
    <source>
        <dbReference type="ARBA" id="ARBA00011123"/>
    </source>
</evidence>
<dbReference type="EMBL" id="PFNL01000128">
    <property type="protein sequence ID" value="PIZ45611.1"/>
    <property type="molecule type" value="Genomic_DNA"/>
</dbReference>
<dbReference type="NCBIfam" id="TIGR00133">
    <property type="entry name" value="gatB"/>
    <property type="match status" value="1"/>
</dbReference>
<comment type="function">
    <text evidence="7 10">Allows the formation of correctly charged Asn-tRNA(Asn) or Gln-tRNA(Gln) through the transamidation of misacylated Asp-tRNA(Asn) or Glu-tRNA(Gln) in organisms which lack either or both of asparaginyl-tRNA or glutaminyl-tRNA synthetases. The reaction takes place in the presence of glutamine and ATP through an activated phospho-Asp-tRNA(Asn) or phospho-Glu-tRNA(Gln).</text>
</comment>
<dbReference type="GO" id="GO:0050567">
    <property type="term" value="F:glutaminyl-tRNA synthase (glutamine-hydrolyzing) activity"/>
    <property type="evidence" value="ECO:0007669"/>
    <property type="project" value="UniProtKB-UniRule"/>
</dbReference>
<comment type="similarity">
    <text evidence="1 10">Belongs to the GatB/GatE family. GatB subfamily.</text>
</comment>
<dbReference type="NCBIfam" id="NF004012">
    <property type="entry name" value="PRK05477.1-2"/>
    <property type="match status" value="1"/>
</dbReference>
<evidence type="ECO:0000256" key="4">
    <source>
        <dbReference type="ARBA" id="ARBA00022741"/>
    </source>
</evidence>
<keyword evidence="12" id="KW-0808">Transferase</keyword>